<gene>
    <name evidence="1" type="ORF">GRAN_4995</name>
</gene>
<protein>
    <submittedName>
        <fullName evidence="1">Uncharacterized protein</fullName>
    </submittedName>
</protein>
<comment type="caution">
    <text evidence="1">The sequence shown here is derived from an EMBL/GenBank/DDBJ whole genome shotgun (WGS) entry which is preliminary data.</text>
</comment>
<dbReference type="Proteomes" id="UP000289437">
    <property type="component" value="Unassembled WGS sequence"/>
</dbReference>
<dbReference type="AlphaFoldDB" id="A0A4Q0SYC8"/>
<reference evidence="1 2" key="1">
    <citation type="submission" date="2018-11" db="EMBL/GenBank/DDBJ databases">
        <authorList>
            <person name="Mardanov A.V."/>
            <person name="Ravin N.V."/>
            <person name="Dedysh S.N."/>
        </authorList>
    </citation>
    <scope>NUCLEOTIDE SEQUENCE [LARGE SCALE GENOMIC DNA]</scope>
    <source>
        <strain evidence="1 2">AF10</strain>
    </source>
</reference>
<evidence type="ECO:0000313" key="2">
    <source>
        <dbReference type="Proteomes" id="UP000289437"/>
    </source>
</evidence>
<keyword evidence="2" id="KW-1185">Reference proteome</keyword>
<organism evidence="1 2">
    <name type="scientific">Granulicella sibirica</name>
    <dbReference type="NCBI Taxonomy" id="2479048"/>
    <lineage>
        <taxon>Bacteria</taxon>
        <taxon>Pseudomonadati</taxon>
        <taxon>Acidobacteriota</taxon>
        <taxon>Terriglobia</taxon>
        <taxon>Terriglobales</taxon>
        <taxon>Acidobacteriaceae</taxon>
        <taxon>Granulicella</taxon>
    </lineage>
</organism>
<sequence>MSSLEAVEGLIRFTMQNQGGGAAFDIRWQMPWNQNTEHQFGSQTFVLGPGAVFTGTLASEGDVNLLFFYFSAFGEEHRSEVHIQSGIFTTRYFPNSGTSDQRVIS</sequence>
<evidence type="ECO:0000313" key="1">
    <source>
        <dbReference type="EMBL" id="RXH54026.1"/>
    </source>
</evidence>
<accession>A0A4Q0SYC8</accession>
<name>A0A4Q0SYC8_9BACT</name>
<reference evidence="2" key="2">
    <citation type="submission" date="2019-02" db="EMBL/GenBank/DDBJ databases">
        <title>Granulicella sibirica sp. nov., a psychrotolerant acidobacterium isolated from an organic soil layer in forested tundra, West Siberia.</title>
        <authorList>
            <person name="Oshkin I.Y."/>
            <person name="Kulichevskaya I.S."/>
            <person name="Rijpstra W.I.C."/>
            <person name="Sinninghe Damste J.S."/>
            <person name="Rakitin A.L."/>
            <person name="Ravin N.V."/>
            <person name="Dedysh S.N."/>
        </authorList>
    </citation>
    <scope>NUCLEOTIDE SEQUENCE [LARGE SCALE GENOMIC DNA]</scope>
    <source>
        <strain evidence="2">AF10</strain>
    </source>
</reference>
<dbReference type="EMBL" id="RDSM01000006">
    <property type="protein sequence ID" value="RXH54026.1"/>
    <property type="molecule type" value="Genomic_DNA"/>
</dbReference>
<proteinExistence type="predicted"/>